<dbReference type="Gene3D" id="3.10.450.50">
    <property type="match status" value="1"/>
</dbReference>
<dbReference type="Proteomes" id="UP001595906">
    <property type="component" value="Unassembled WGS sequence"/>
</dbReference>
<feature type="signal peptide" evidence="1">
    <location>
        <begin position="1"/>
        <end position="21"/>
    </location>
</feature>
<evidence type="ECO:0000256" key="1">
    <source>
        <dbReference type="SAM" id="SignalP"/>
    </source>
</evidence>
<dbReference type="InterPro" id="IPR032710">
    <property type="entry name" value="NTF2-like_dom_sf"/>
</dbReference>
<feature type="chain" id="PRO_5045770345" evidence="1">
    <location>
        <begin position="22"/>
        <end position="145"/>
    </location>
</feature>
<dbReference type="RefSeq" id="WP_379013330.1">
    <property type="nucleotide sequence ID" value="NZ_JBHSDC010000012.1"/>
</dbReference>
<proteinExistence type="predicted"/>
<protein>
    <submittedName>
        <fullName evidence="3">Nuclear transport factor 2 family protein</fullName>
    </submittedName>
</protein>
<reference evidence="4" key="1">
    <citation type="journal article" date="2019" name="Int. J. Syst. Evol. Microbiol.">
        <title>The Global Catalogue of Microorganisms (GCM) 10K type strain sequencing project: providing services to taxonomists for standard genome sequencing and annotation.</title>
        <authorList>
            <consortium name="The Broad Institute Genomics Platform"/>
            <consortium name="The Broad Institute Genome Sequencing Center for Infectious Disease"/>
            <person name="Wu L."/>
            <person name="Ma J."/>
        </authorList>
    </citation>
    <scope>NUCLEOTIDE SEQUENCE [LARGE SCALE GENOMIC DNA]</scope>
    <source>
        <strain evidence="4">CECT 8010</strain>
    </source>
</reference>
<keyword evidence="4" id="KW-1185">Reference proteome</keyword>
<evidence type="ECO:0000313" key="3">
    <source>
        <dbReference type="EMBL" id="MFC4231740.1"/>
    </source>
</evidence>
<dbReference type="Pfam" id="PF14534">
    <property type="entry name" value="DUF4440"/>
    <property type="match status" value="1"/>
</dbReference>
<dbReference type="EMBL" id="JBHSDC010000012">
    <property type="protein sequence ID" value="MFC4231740.1"/>
    <property type="molecule type" value="Genomic_DNA"/>
</dbReference>
<sequence>MKKILALLAFVVLALASEAQAKADKLIALQVQAFNKAIFIVKDTAVLSQLLATEVTYGHSNGKLETRTEMLKGVMDDTKVYSDVKTEVGTIVFSGKTVAVRHVLSAMQKDTDGKVSLLKLQVLQVWVKEKKAWKLLARQAVKLVA</sequence>
<name>A0ABV8PWZ3_9BACT</name>
<organism evidence="3 4">
    <name type="scientific">Parasediminibacterium paludis</name>
    <dbReference type="NCBI Taxonomy" id="908966"/>
    <lineage>
        <taxon>Bacteria</taxon>
        <taxon>Pseudomonadati</taxon>
        <taxon>Bacteroidota</taxon>
        <taxon>Chitinophagia</taxon>
        <taxon>Chitinophagales</taxon>
        <taxon>Chitinophagaceae</taxon>
        <taxon>Parasediminibacterium</taxon>
    </lineage>
</organism>
<evidence type="ECO:0000313" key="4">
    <source>
        <dbReference type="Proteomes" id="UP001595906"/>
    </source>
</evidence>
<dbReference type="InterPro" id="IPR027843">
    <property type="entry name" value="DUF4440"/>
</dbReference>
<accession>A0ABV8PWZ3</accession>
<feature type="domain" description="DUF4440" evidence="2">
    <location>
        <begin position="30"/>
        <end position="135"/>
    </location>
</feature>
<evidence type="ECO:0000259" key="2">
    <source>
        <dbReference type="Pfam" id="PF14534"/>
    </source>
</evidence>
<comment type="caution">
    <text evidence="3">The sequence shown here is derived from an EMBL/GenBank/DDBJ whole genome shotgun (WGS) entry which is preliminary data.</text>
</comment>
<keyword evidence="1" id="KW-0732">Signal</keyword>
<dbReference type="SUPFAM" id="SSF54427">
    <property type="entry name" value="NTF2-like"/>
    <property type="match status" value="1"/>
</dbReference>
<gene>
    <name evidence="3" type="ORF">ACFOW1_07550</name>
</gene>